<dbReference type="GO" id="GO:0005524">
    <property type="term" value="F:ATP binding"/>
    <property type="evidence" value="ECO:0007669"/>
    <property type="project" value="UniProtKB-UniRule"/>
</dbReference>
<dbReference type="HAMAP" id="MF_02019">
    <property type="entry name" value="MurF"/>
    <property type="match status" value="1"/>
</dbReference>
<feature type="binding site" evidence="10">
    <location>
        <begin position="101"/>
        <end position="107"/>
    </location>
    <ligand>
        <name>ATP</name>
        <dbReference type="ChEBI" id="CHEBI:30616"/>
    </ligand>
</feature>
<evidence type="ECO:0000313" key="14">
    <source>
        <dbReference type="EMBL" id="TDT16786.1"/>
    </source>
</evidence>
<sequence>MASQVASAVGGTLHGPDVAVDGASFDSRSVATGQLFVPIVAERDGHEFIDGALAGGAAAYLTEREPGGGTAIRVDDTAAALMALATWSRRQLDIPVIGVTGSVGKTSTKDFIAAALGATRRVTANLRSFNNEQGLPVTILGAPDGVEALVVEMGMRGFGEIVRLCDVAHPTIGVVTRVAASHTERVGGIDGVARAKRELIEQLPADGVAVLNADDHRVAAMAAAAAGDVVTFGVDAGDVRIIELELDALARPRFTIETPWGSGRVELAASGVHMASNAAAAIAVAGVVEGTIDAAVVALAAATVSGMRMELHTLTSGAVVINDAYNANPDSMRAALDAVAAMDATRRMAILGPMGELDDPAAGHARVADDARARGIEVIATGTDLYGVQPTDDPVAALGELGSGDVVLVKASRAGALERFVDELLG</sequence>
<dbReference type="Proteomes" id="UP000294558">
    <property type="component" value="Unassembled WGS sequence"/>
</dbReference>
<dbReference type="Pfam" id="PF02875">
    <property type="entry name" value="Mur_ligase_C"/>
    <property type="match status" value="1"/>
</dbReference>
<dbReference type="GO" id="GO:0008360">
    <property type="term" value="P:regulation of cell shape"/>
    <property type="evidence" value="ECO:0007669"/>
    <property type="project" value="UniProtKB-KW"/>
</dbReference>
<comment type="subcellular location">
    <subcellularLocation>
        <location evidence="10 11">Cytoplasm</location>
    </subcellularLocation>
</comment>
<evidence type="ECO:0000256" key="2">
    <source>
        <dbReference type="ARBA" id="ARBA00022598"/>
    </source>
</evidence>
<proteinExistence type="inferred from homology"/>
<keyword evidence="9 10" id="KW-0961">Cell wall biogenesis/degradation</keyword>
<dbReference type="InterPro" id="IPR004101">
    <property type="entry name" value="Mur_ligase_C"/>
</dbReference>
<dbReference type="NCBIfam" id="TIGR01143">
    <property type="entry name" value="murF"/>
    <property type="match status" value="1"/>
</dbReference>
<dbReference type="GO" id="GO:0051301">
    <property type="term" value="P:cell division"/>
    <property type="evidence" value="ECO:0007669"/>
    <property type="project" value="UniProtKB-KW"/>
</dbReference>
<organism evidence="14 15">
    <name type="scientific">Ilumatobacter fluminis</name>
    <dbReference type="NCBI Taxonomy" id="467091"/>
    <lineage>
        <taxon>Bacteria</taxon>
        <taxon>Bacillati</taxon>
        <taxon>Actinomycetota</taxon>
        <taxon>Acidimicrobiia</taxon>
        <taxon>Acidimicrobiales</taxon>
        <taxon>Ilumatobacteraceae</taxon>
        <taxon>Ilumatobacter</taxon>
    </lineage>
</organism>
<dbReference type="SUPFAM" id="SSF53244">
    <property type="entry name" value="MurD-like peptide ligases, peptide-binding domain"/>
    <property type="match status" value="1"/>
</dbReference>
<gene>
    <name evidence="10" type="primary">murF</name>
    <name evidence="14" type="ORF">BDK89_2384</name>
</gene>
<accession>A0A4R7I2D1</accession>
<comment type="similarity">
    <text evidence="10">Belongs to the MurCDEF family. MurF subfamily.</text>
</comment>
<keyword evidence="3 10" id="KW-0132">Cell division</keyword>
<dbReference type="InterPro" id="IPR005863">
    <property type="entry name" value="UDP-N-AcMur_synth"/>
</dbReference>
<evidence type="ECO:0000259" key="13">
    <source>
        <dbReference type="Pfam" id="PF08245"/>
    </source>
</evidence>
<dbReference type="InterPro" id="IPR013221">
    <property type="entry name" value="Mur_ligase_cen"/>
</dbReference>
<comment type="caution">
    <text evidence="14">The sequence shown here is derived from an EMBL/GenBank/DDBJ whole genome shotgun (WGS) entry which is preliminary data.</text>
</comment>
<feature type="domain" description="Mur ligase central" evidence="13">
    <location>
        <begin position="99"/>
        <end position="285"/>
    </location>
</feature>
<comment type="function">
    <text evidence="10 11">Involved in cell wall formation. Catalyzes the final step in the synthesis of UDP-N-acetylmuramoyl-pentapeptide, the precursor of murein.</text>
</comment>
<protein>
    <recommendedName>
        <fullName evidence="10 11">UDP-N-acetylmuramoyl-tripeptide--D-alanyl-D-alanine ligase</fullName>
        <ecNumber evidence="10 11">6.3.2.10</ecNumber>
    </recommendedName>
    <alternativeName>
        <fullName evidence="10">D-alanyl-D-alanine-adding enzyme</fullName>
    </alternativeName>
</protein>
<dbReference type="EC" id="6.3.2.10" evidence="10 11"/>
<reference evidence="14 15" key="1">
    <citation type="submission" date="2019-03" db="EMBL/GenBank/DDBJ databases">
        <title>Sequencing the genomes of 1000 actinobacteria strains.</title>
        <authorList>
            <person name="Klenk H.-P."/>
        </authorList>
    </citation>
    <scope>NUCLEOTIDE SEQUENCE [LARGE SCALE GENOMIC DNA]</scope>
    <source>
        <strain evidence="14 15">DSM 18936</strain>
    </source>
</reference>
<dbReference type="GO" id="GO:0008766">
    <property type="term" value="F:UDP-N-acetylmuramoylalanyl-D-glutamyl-2,6-diaminopimelate-D-alanyl-D-alanine ligase activity"/>
    <property type="evidence" value="ECO:0007669"/>
    <property type="project" value="RHEA"/>
</dbReference>
<dbReference type="Pfam" id="PF08245">
    <property type="entry name" value="Mur_ligase_M"/>
    <property type="match status" value="1"/>
</dbReference>
<dbReference type="SUPFAM" id="SSF63418">
    <property type="entry name" value="MurE/MurF N-terminal domain"/>
    <property type="match status" value="1"/>
</dbReference>
<dbReference type="GO" id="GO:0071555">
    <property type="term" value="P:cell wall organization"/>
    <property type="evidence" value="ECO:0007669"/>
    <property type="project" value="UniProtKB-KW"/>
</dbReference>
<dbReference type="GO" id="GO:0005737">
    <property type="term" value="C:cytoplasm"/>
    <property type="evidence" value="ECO:0007669"/>
    <property type="project" value="UniProtKB-SubCell"/>
</dbReference>
<evidence type="ECO:0000256" key="1">
    <source>
        <dbReference type="ARBA" id="ARBA00022490"/>
    </source>
</evidence>
<dbReference type="SUPFAM" id="SSF53623">
    <property type="entry name" value="MurD-like peptide ligases, catalytic domain"/>
    <property type="match status" value="1"/>
</dbReference>
<dbReference type="Gene3D" id="3.90.190.20">
    <property type="entry name" value="Mur ligase, C-terminal domain"/>
    <property type="match status" value="1"/>
</dbReference>
<comment type="catalytic activity">
    <reaction evidence="10 11">
        <text>D-alanyl-D-alanine + UDP-N-acetyl-alpha-D-muramoyl-L-alanyl-gamma-D-glutamyl-meso-2,6-diaminopimelate + ATP = UDP-N-acetyl-alpha-D-muramoyl-L-alanyl-gamma-D-glutamyl-meso-2,6-diaminopimeloyl-D-alanyl-D-alanine + ADP + phosphate + H(+)</text>
        <dbReference type="Rhea" id="RHEA:28374"/>
        <dbReference type="ChEBI" id="CHEBI:15378"/>
        <dbReference type="ChEBI" id="CHEBI:30616"/>
        <dbReference type="ChEBI" id="CHEBI:43474"/>
        <dbReference type="ChEBI" id="CHEBI:57822"/>
        <dbReference type="ChEBI" id="CHEBI:61386"/>
        <dbReference type="ChEBI" id="CHEBI:83905"/>
        <dbReference type="ChEBI" id="CHEBI:456216"/>
        <dbReference type="EC" id="6.3.2.10"/>
    </reaction>
</comment>
<evidence type="ECO:0000313" key="15">
    <source>
        <dbReference type="Proteomes" id="UP000294558"/>
    </source>
</evidence>
<dbReference type="InterPro" id="IPR051046">
    <property type="entry name" value="MurCDEF_CellWall_CoF430Synth"/>
</dbReference>
<keyword evidence="7 10" id="KW-0573">Peptidoglycan synthesis</keyword>
<evidence type="ECO:0000256" key="5">
    <source>
        <dbReference type="ARBA" id="ARBA00022840"/>
    </source>
</evidence>
<dbReference type="AlphaFoldDB" id="A0A4R7I2D1"/>
<dbReference type="Gene3D" id="3.40.1390.10">
    <property type="entry name" value="MurE/MurF, N-terminal domain"/>
    <property type="match status" value="1"/>
</dbReference>
<dbReference type="GO" id="GO:0009252">
    <property type="term" value="P:peptidoglycan biosynthetic process"/>
    <property type="evidence" value="ECO:0007669"/>
    <property type="project" value="UniProtKB-UniRule"/>
</dbReference>
<comment type="pathway">
    <text evidence="10 11">Cell wall biogenesis; peptidoglycan biosynthesis.</text>
</comment>
<dbReference type="InterPro" id="IPR036615">
    <property type="entry name" value="Mur_ligase_C_dom_sf"/>
</dbReference>
<evidence type="ECO:0000256" key="3">
    <source>
        <dbReference type="ARBA" id="ARBA00022618"/>
    </source>
</evidence>
<evidence type="ECO:0000256" key="7">
    <source>
        <dbReference type="ARBA" id="ARBA00022984"/>
    </source>
</evidence>
<evidence type="ECO:0000259" key="12">
    <source>
        <dbReference type="Pfam" id="PF02875"/>
    </source>
</evidence>
<evidence type="ECO:0000256" key="8">
    <source>
        <dbReference type="ARBA" id="ARBA00023306"/>
    </source>
</evidence>
<keyword evidence="5 10" id="KW-0067">ATP-binding</keyword>
<feature type="domain" description="Mur ligase C-terminal" evidence="12">
    <location>
        <begin position="307"/>
        <end position="419"/>
    </location>
</feature>
<dbReference type="Gene3D" id="3.40.1190.10">
    <property type="entry name" value="Mur-like, catalytic domain"/>
    <property type="match status" value="1"/>
</dbReference>
<keyword evidence="8 10" id="KW-0131">Cell cycle</keyword>
<dbReference type="InterPro" id="IPR036565">
    <property type="entry name" value="Mur-like_cat_sf"/>
</dbReference>
<evidence type="ECO:0000256" key="6">
    <source>
        <dbReference type="ARBA" id="ARBA00022960"/>
    </source>
</evidence>
<keyword evidence="2 10" id="KW-0436">Ligase</keyword>
<keyword evidence="1 10" id="KW-0963">Cytoplasm</keyword>
<keyword evidence="15" id="KW-1185">Reference proteome</keyword>
<dbReference type="InterPro" id="IPR035911">
    <property type="entry name" value="MurE/MurF_N"/>
</dbReference>
<dbReference type="PANTHER" id="PTHR43024">
    <property type="entry name" value="UDP-N-ACETYLMURAMOYL-TRIPEPTIDE--D-ALANYL-D-ALANINE LIGASE"/>
    <property type="match status" value="1"/>
</dbReference>
<dbReference type="UniPathway" id="UPA00219"/>
<dbReference type="PANTHER" id="PTHR43024:SF1">
    <property type="entry name" value="UDP-N-ACETYLMURAMOYL-TRIPEPTIDE--D-ALANYL-D-ALANINE LIGASE"/>
    <property type="match status" value="1"/>
</dbReference>
<evidence type="ECO:0000256" key="9">
    <source>
        <dbReference type="ARBA" id="ARBA00023316"/>
    </source>
</evidence>
<dbReference type="GO" id="GO:0047480">
    <property type="term" value="F:UDP-N-acetylmuramoyl-tripeptide-D-alanyl-D-alanine ligase activity"/>
    <property type="evidence" value="ECO:0007669"/>
    <property type="project" value="UniProtKB-UniRule"/>
</dbReference>
<evidence type="ECO:0000256" key="4">
    <source>
        <dbReference type="ARBA" id="ARBA00022741"/>
    </source>
</evidence>
<dbReference type="EMBL" id="SOAU01000001">
    <property type="protein sequence ID" value="TDT16786.1"/>
    <property type="molecule type" value="Genomic_DNA"/>
</dbReference>
<keyword evidence="4 10" id="KW-0547">Nucleotide-binding</keyword>
<name>A0A4R7I2D1_9ACTN</name>
<evidence type="ECO:0000256" key="11">
    <source>
        <dbReference type="RuleBase" id="RU004136"/>
    </source>
</evidence>
<evidence type="ECO:0000256" key="10">
    <source>
        <dbReference type="HAMAP-Rule" id="MF_02019"/>
    </source>
</evidence>
<keyword evidence="6 10" id="KW-0133">Cell shape</keyword>